<feature type="binding site" evidence="11">
    <location>
        <position position="321"/>
    </location>
    <ligand>
        <name>FMN</name>
        <dbReference type="ChEBI" id="CHEBI:58210"/>
    </ligand>
</feature>
<dbReference type="GO" id="GO:0106430">
    <property type="term" value="F:dihydroorotate dehydrogenase (quinone) activity"/>
    <property type="evidence" value="ECO:0007669"/>
    <property type="project" value="UniProtKB-EC"/>
</dbReference>
<dbReference type="InterPro" id="IPR005719">
    <property type="entry name" value="Dihydroorotate_DH_2"/>
</dbReference>
<dbReference type="PROSITE" id="PS00912">
    <property type="entry name" value="DHODEHASE_2"/>
    <property type="match status" value="1"/>
</dbReference>
<feature type="binding site" evidence="11">
    <location>
        <begin position="69"/>
        <end position="73"/>
    </location>
    <ligand>
        <name>FMN</name>
        <dbReference type="ChEBI" id="CHEBI:58210"/>
    </ligand>
</feature>
<evidence type="ECO:0000256" key="5">
    <source>
        <dbReference type="ARBA" id="ARBA00022630"/>
    </source>
</evidence>
<comment type="function">
    <text evidence="1 11">Catalyzes the conversion of dihydroorotate to orotate with quinone as electron acceptor.</text>
</comment>
<feature type="binding site" evidence="11">
    <location>
        <position position="93"/>
    </location>
    <ligand>
        <name>FMN</name>
        <dbReference type="ChEBI" id="CHEBI:58210"/>
    </ligand>
</feature>
<evidence type="ECO:0000256" key="4">
    <source>
        <dbReference type="ARBA" id="ARBA00005359"/>
    </source>
</evidence>
<dbReference type="GO" id="GO:0005737">
    <property type="term" value="C:cytoplasm"/>
    <property type="evidence" value="ECO:0007669"/>
    <property type="project" value="InterPro"/>
</dbReference>
<feature type="binding site" evidence="11">
    <location>
        <position position="163"/>
    </location>
    <ligand>
        <name>FMN</name>
        <dbReference type="ChEBI" id="CHEBI:58210"/>
    </ligand>
</feature>
<dbReference type="GO" id="GO:0005886">
    <property type="term" value="C:plasma membrane"/>
    <property type="evidence" value="ECO:0007669"/>
    <property type="project" value="UniProtKB-SubCell"/>
</dbReference>
<dbReference type="STRING" id="887898.HMPREF0551_1248"/>
<feature type="binding site" evidence="11">
    <location>
        <position position="292"/>
    </location>
    <ligand>
        <name>FMN</name>
        <dbReference type="ChEBI" id="CHEBI:58210"/>
    </ligand>
</feature>
<comment type="caution">
    <text evidence="13">The sequence shown here is derived from an EMBL/GenBank/DDBJ whole genome shotgun (WGS) entry which is preliminary data.</text>
</comment>
<keyword evidence="11" id="KW-1003">Cell membrane</keyword>
<feature type="binding site" evidence="11">
    <location>
        <begin position="118"/>
        <end position="122"/>
    </location>
    <ligand>
        <name>substrate</name>
    </ligand>
</feature>
<dbReference type="InterPro" id="IPR005720">
    <property type="entry name" value="Dihydroorotate_DH_cat"/>
</dbReference>
<dbReference type="CDD" id="cd04738">
    <property type="entry name" value="DHOD_2_like"/>
    <property type="match status" value="1"/>
</dbReference>
<keyword evidence="9 11" id="KW-0472">Membrane</keyword>
<evidence type="ECO:0000256" key="7">
    <source>
        <dbReference type="ARBA" id="ARBA00022975"/>
    </source>
</evidence>
<dbReference type="PANTHER" id="PTHR48109">
    <property type="entry name" value="DIHYDROOROTATE DEHYDROGENASE (QUINONE), MITOCHONDRIAL-RELATED"/>
    <property type="match status" value="1"/>
</dbReference>
<feature type="binding site" evidence="11">
    <location>
        <position position="196"/>
    </location>
    <ligand>
        <name>FMN</name>
        <dbReference type="ChEBI" id="CHEBI:58210"/>
    </ligand>
</feature>
<comment type="catalytic activity">
    <reaction evidence="10 11">
        <text>(S)-dihydroorotate + a quinone = orotate + a quinol</text>
        <dbReference type="Rhea" id="RHEA:30187"/>
        <dbReference type="ChEBI" id="CHEBI:24646"/>
        <dbReference type="ChEBI" id="CHEBI:30839"/>
        <dbReference type="ChEBI" id="CHEBI:30864"/>
        <dbReference type="ChEBI" id="CHEBI:132124"/>
        <dbReference type="EC" id="1.3.5.2"/>
    </reaction>
</comment>
<dbReference type="HOGENOM" id="CLU_013640_2_0_4"/>
<dbReference type="NCBIfam" id="NF003652">
    <property type="entry name" value="PRK05286.2-5"/>
    <property type="match status" value="1"/>
</dbReference>
<feature type="binding site" evidence="11">
    <location>
        <position position="241"/>
    </location>
    <ligand>
        <name>FMN</name>
        <dbReference type="ChEBI" id="CHEBI:58210"/>
    </ligand>
</feature>
<dbReference type="EC" id="1.3.5.2" evidence="11"/>
<keyword evidence="6 11" id="KW-0288">FMN</keyword>
<dbReference type="NCBIfam" id="NF003646">
    <property type="entry name" value="PRK05286.1-4"/>
    <property type="match status" value="1"/>
</dbReference>
<dbReference type="eggNOG" id="COG0167">
    <property type="taxonomic scope" value="Bacteria"/>
</dbReference>
<keyword evidence="8 11" id="KW-0560">Oxidoreductase</keyword>
<dbReference type="EMBL" id="AEQP01000006">
    <property type="protein sequence ID" value="EFV95026.1"/>
    <property type="molecule type" value="Genomic_DNA"/>
</dbReference>
<dbReference type="UniPathway" id="UPA00070">
    <property type="reaction ID" value="UER00946"/>
</dbReference>
<evidence type="ECO:0000256" key="8">
    <source>
        <dbReference type="ARBA" id="ARBA00023002"/>
    </source>
</evidence>
<proteinExistence type="inferred from homology"/>
<dbReference type="HAMAP" id="MF_00225">
    <property type="entry name" value="DHO_dh_type2"/>
    <property type="match status" value="1"/>
</dbReference>
<evidence type="ECO:0000256" key="6">
    <source>
        <dbReference type="ARBA" id="ARBA00022643"/>
    </source>
</evidence>
<dbReference type="Proteomes" id="UP000011021">
    <property type="component" value="Unassembled WGS sequence"/>
</dbReference>
<dbReference type="PANTHER" id="PTHR48109:SF4">
    <property type="entry name" value="DIHYDROOROTATE DEHYDROGENASE (QUINONE), MITOCHONDRIAL"/>
    <property type="match status" value="1"/>
</dbReference>
<feature type="domain" description="Dihydroorotate dehydrogenase catalytic" evidence="12">
    <location>
        <begin position="54"/>
        <end position="360"/>
    </location>
</feature>
<dbReference type="AlphaFoldDB" id="E7RX35"/>
<dbReference type="NCBIfam" id="NF003645">
    <property type="entry name" value="PRK05286.1-2"/>
    <property type="match status" value="1"/>
</dbReference>
<keyword evidence="7 11" id="KW-0665">Pyrimidine biosynthesis</keyword>
<dbReference type="InterPro" id="IPR001295">
    <property type="entry name" value="Dihydroorotate_DH_CS"/>
</dbReference>
<accession>E7RX35</accession>
<dbReference type="Pfam" id="PF01180">
    <property type="entry name" value="DHO_dh"/>
    <property type="match status" value="1"/>
</dbReference>
<feature type="binding site" evidence="11">
    <location>
        <position position="73"/>
    </location>
    <ligand>
        <name>substrate</name>
    </ligand>
</feature>
<evidence type="ECO:0000313" key="14">
    <source>
        <dbReference type="Proteomes" id="UP000011021"/>
    </source>
</evidence>
<comment type="similarity">
    <text evidence="4 11">Belongs to the dihydroorotate dehydrogenase family. Type 2 subfamily.</text>
</comment>
<feature type="binding site" evidence="11">
    <location>
        <position position="201"/>
    </location>
    <ligand>
        <name>substrate</name>
    </ligand>
</feature>
<sequence>MDTLERLNALGYRTLRPLLFLQDPECAHHAGLRLMDLLAAVPAGLRPARVHDPVELLGLSFPNRVGIAAGMDKNASHIDALAALGFGFLELGTVTPLPQPGNPKPRLFRLPQAQAIINRFGFNNEGLEAFVRNVRTSRAWQKRQALPAGAPCQPDTPPVLGLNIGKNAATPLESATRDYLTGLAAVMPLADYVAVNISSPNTANLRKLQGGNELDELLGALDRERQRLATSVGRNPPLLLKIAPDLDDDQIAVIIEALVRHHIDGVIATNTTLSREAVKGLPHAEEAGGLSGRPVFEASNRVIRALRAGLPARYPIIGVGGIMSAQDAVAKIETGADLVQIFSGLVYEGPALVSAAARAIHRHDETIR</sequence>
<feature type="binding site" evidence="11">
    <location>
        <position position="196"/>
    </location>
    <ligand>
        <name>substrate</name>
    </ligand>
</feature>
<name>E7RX35_9BURK</name>
<dbReference type="InterPro" id="IPR050074">
    <property type="entry name" value="DHO_dehydrogenase"/>
</dbReference>
<feature type="active site" description="Nucleophile" evidence="11">
    <location>
        <position position="199"/>
    </location>
</feature>
<keyword evidence="5 11" id="KW-0285">Flavoprotein</keyword>
<evidence type="ECO:0000256" key="11">
    <source>
        <dbReference type="HAMAP-Rule" id="MF_00225"/>
    </source>
</evidence>
<gene>
    <name evidence="11 13" type="primary">pyrD</name>
    <name evidence="13" type="ORF">HMPREF0551_1248</name>
</gene>
<dbReference type="GO" id="GO:0044205">
    <property type="term" value="P:'de novo' UMP biosynthetic process"/>
    <property type="evidence" value="ECO:0007669"/>
    <property type="project" value="UniProtKB-UniRule"/>
</dbReference>
<dbReference type="PROSITE" id="PS00911">
    <property type="entry name" value="DHODEHASE_1"/>
    <property type="match status" value="1"/>
</dbReference>
<evidence type="ECO:0000313" key="13">
    <source>
        <dbReference type="EMBL" id="EFV95026.1"/>
    </source>
</evidence>
<evidence type="ECO:0000259" key="12">
    <source>
        <dbReference type="Pfam" id="PF01180"/>
    </source>
</evidence>
<dbReference type="NCBIfam" id="TIGR01036">
    <property type="entry name" value="pyrD_sub2"/>
    <property type="match status" value="1"/>
</dbReference>
<evidence type="ECO:0000256" key="1">
    <source>
        <dbReference type="ARBA" id="ARBA00003125"/>
    </source>
</evidence>
<comment type="subunit">
    <text evidence="11">Monomer.</text>
</comment>
<evidence type="ECO:0000256" key="10">
    <source>
        <dbReference type="ARBA" id="ARBA00048639"/>
    </source>
</evidence>
<dbReference type="SUPFAM" id="SSF51395">
    <property type="entry name" value="FMN-linked oxidoreductases"/>
    <property type="match status" value="1"/>
</dbReference>
<protein>
    <recommendedName>
        <fullName evidence="11">Dihydroorotate dehydrogenase (quinone)</fullName>
        <ecNumber evidence="11">1.3.5.2</ecNumber>
    </recommendedName>
    <alternativeName>
        <fullName evidence="11">DHOdehase</fullName>
        <shortName evidence="11">DHOD</shortName>
        <shortName evidence="11">DHODase</shortName>
    </alternativeName>
    <alternativeName>
        <fullName evidence="11">Dihydroorotate oxidase</fullName>
    </alternativeName>
</protein>
<comment type="cofactor">
    <cofactor evidence="11">
        <name>FMN</name>
        <dbReference type="ChEBI" id="CHEBI:58210"/>
    </cofactor>
    <text evidence="11">Binds 1 FMN per subunit.</text>
</comment>
<reference evidence="13 14" key="1">
    <citation type="submission" date="2010-12" db="EMBL/GenBank/DDBJ databases">
        <authorList>
            <person name="Muzny D."/>
            <person name="Qin X."/>
            <person name="Deng J."/>
            <person name="Jiang H."/>
            <person name="Liu Y."/>
            <person name="Qu J."/>
            <person name="Song X.-Z."/>
            <person name="Zhang L."/>
            <person name="Thornton R."/>
            <person name="Coyle M."/>
            <person name="Francisco L."/>
            <person name="Jackson L."/>
            <person name="Javaid M."/>
            <person name="Korchina V."/>
            <person name="Kovar C."/>
            <person name="Mata R."/>
            <person name="Mathew T."/>
            <person name="Ngo R."/>
            <person name="Nguyen L."/>
            <person name="Nguyen N."/>
            <person name="Okwuonu G."/>
            <person name="Ongeri F."/>
            <person name="Pham C."/>
            <person name="Simmons D."/>
            <person name="Wilczek-Boney K."/>
            <person name="Hale W."/>
            <person name="Jakkamsetti A."/>
            <person name="Pham P."/>
            <person name="Ruth R."/>
            <person name="San Lucas F."/>
            <person name="Warren J."/>
            <person name="Zhang J."/>
            <person name="Zhao Z."/>
            <person name="Zhou C."/>
            <person name="Zhu D."/>
            <person name="Lee S."/>
            <person name="Bess C."/>
            <person name="Blankenburg K."/>
            <person name="Forbes L."/>
            <person name="Fu Q."/>
            <person name="Gubbala S."/>
            <person name="Hirani K."/>
            <person name="Jayaseelan J.C."/>
            <person name="Lara F."/>
            <person name="Munidasa M."/>
            <person name="Palculict T."/>
            <person name="Patil S."/>
            <person name="Pu L.-L."/>
            <person name="Saada N."/>
            <person name="Tang L."/>
            <person name="Weissenberger G."/>
            <person name="Zhu Y."/>
            <person name="Hemphill L."/>
            <person name="Shang Y."/>
            <person name="Youmans B."/>
            <person name="Ayvaz T."/>
            <person name="Ross M."/>
            <person name="Santibanez J."/>
            <person name="Aqrawi P."/>
            <person name="Gross S."/>
            <person name="Joshi V."/>
            <person name="Fowler G."/>
            <person name="Nazareth L."/>
            <person name="Reid J."/>
            <person name="Worley K."/>
            <person name="Petrosino J."/>
            <person name="Highlander S."/>
            <person name="Gibbs R."/>
        </authorList>
    </citation>
    <scope>NUCLEOTIDE SEQUENCE [LARGE SCALE GENOMIC DNA]</scope>
    <source>
        <strain evidence="13 14">ATCC 51599</strain>
    </source>
</reference>
<feature type="binding site" evidence="11">
    <location>
        <position position="269"/>
    </location>
    <ligand>
        <name>FMN</name>
        <dbReference type="ChEBI" id="CHEBI:58210"/>
    </ligand>
</feature>
<organism evidence="13 14">
    <name type="scientific">Lautropia mirabilis ATCC 51599</name>
    <dbReference type="NCBI Taxonomy" id="887898"/>
    <lineage>
        <taxon>Bacteria</taxon>
        <taxon>Pseudomonadati</taxon>
        <taxon>Pseudomonadota</taxon>
        <taxon>Betaproteobacteria</taxon>
        <taxon>Burkholderiales</taxon>
        <taxon>Burkholderiaceae</taxon>
        <taxon>Lautropia</taxon>
    </lineage>
</organism>
<comment type="subcellular location">
    <subcellularLocation>
        <location evidence="11">Cell membrane</location>
        <topology evidence="11">Peripheral membrane protein</topology>
    </subcellularLocation>
    <subcellularLocation>
        <location evidence="2">Membrane</location>
    </subcellularLocation>
</comment>
<feature type="binding site" evidence="11">
    <location>
        <begin position="342"/>
        <end position="343"/>
    </location>
    <ligand>
        <name>FMN</name>
        <dbReference type="ChEBI" id="CHEBI:58210"/>
    </ligand>
</feature>
<dbReference type="GO" id="GO:0006207">
    <property type="term" value="P:'de novo' pyrimidine nucleobase biosynthetic process"/>
    <property type="evidence" value="ECO:0007669"/>
    <property type="project" value="UniProtKB-UniRule"/>
</dbReference>
<comment type="pathway">
    <text evidence="3 11">Pyrimidine metabolism; UMP biosynthesis via de novo pathway; orotate from (S)-dihydroorotate (quinone route): step 1/1.</text>
</comment>
<evidence type="ECO:0000256" key="9">
    <source>
        <dbReference type="ARBA" id="ARBA00023136"/>
    </source>
</evidence>
<feature type="binding site" evidence="11">
    <location>
        <begin position="270"/>
        <end position="271"/>
    </location>
    <ligand>
        <name>substrate</name>
    </ligand>
</feature>
<dbReference type="InterPro" id="IPR013785">
    <property type="entry name" value="Aldolase_TIM"/>
</dbReference>
<dbReference type="Gene3D" id="3.20.20.70">
    <property type="entry name" value="Aldolase class I"/>
    <property type="match status" value="1"/>
</dbReference>
<evidence type="ECO:0000256" key="2">
    <source>
        <dbReference type="ARBA" id="ARBA00004370"/>
    </source>
</evidence>
<keyword evidence="14" id="KW-1185">Reference proteome</keyword>
<evidence type="ECO:0000256" key="3">
    <source>
        <dbReference type="ARBA" id="ARBA00005161"/>
    </source>
</evidence>